<feature type="non-terminal residue" evidence="1">
    <location>
        <position position="90"/>
    </location>
</feature>
<proteinExistence type="predicted"/>
<sequence>MIRDLINFPKSNLIAILILTVVLIGSWSSSLPALRSVSSGDVDTLPEKIYDDLVITDLQSISAKLNEISGDLILSAEKLNVTVRLVNGNV</sequence>
<accession>X0RZL6</accession>
<evidence type="ECO:0000313" key="1">
    <source>
        <dbReference type="EMBL" id="GAF68441.1"/>
    </source>
</evidence>
<dbReference type="AlphaFoldDB" id="X0RZL6"/>
<gene>
    <name evidence="1" type="ORF">S01H1_09969</name>
</gene>
<protein>
    <submittedName>
        <fullName evidence="1">Uncharacterized protein</fullName>
    </submittedName>
</protein>
<comment type="caution">
    <text evidence="1">The sequence shown here is derived from an EMBL/GenBank/DDBJ whole genome shotgun (WGS) entry which is preliminary data.</text>
</comment>
<organism evidence="1">
    <name type="scientific">marine sediment metagenome</name>
    <dbReference type="NCBI Taxonomy" id="412755"/>
    <lineage>
        <taxon>unclassified sequences</taxon>
        <taxon>metagenomes</taxon>
        <taxon>ecological metagenomes</taxon>
    </lineage>
</organism>
<dbReference type="EMBL" id="BARS01005091">
    <property type="protein sequence ID" value="GAF68441.1"/>
    <property type="molecule type" value="Genomic_DNA"/>
</dbReference>
<reference evidence="1" key="1">
    <citation type="journal article" date="2014" name="Front. Microbiol.">
        <title>High frequency of phylogenetically diverse reductive dehalogenase-homologous genes in deep subseafloor sedimentary metagenomes.</title>
        <authorList>
            <person name="Kawai M."/>
            <person name="Futagami T."/>
            <person name="Toyoda A."/>
            <person name="Takaki Y."/>
            <person name="Nishi S."/>
            <person name="Hori S."/>
            <person name="Arai W."/>
            <person name="Tsubouchi T."/>
            <person name="Morono Y."/>
            <person name="Uchiyama I."/>
            <person name="Ito T."/>
            <person name="Fujiyama A."/>
            <person name="Inagaki F."/>
            <person name="Takami H."/>
        </authorList>
    </citation>
    <scope>NUCLEOTIDE SEQUENCE</scope>
    <source>
        <strain evidence="1">Expedition CK06-06</strain>
    </source>
</reference>
<name>X0RZL6_9ZZZZ</name>